<dbReference type="KEGG" id="bnn:FOA43_000864"/>
<sequence>MDSSRNIVWRRPHYTNVSFPICVDSVLNDGVLVSEQGVFGIYSGSGFNYTHRFICDADESPVLLSSNQVLSRMGVHQLPLFLNTWHAYLENKFDSSSNLYPKYNYSIYPFVYSFSTAAVITLFLTSILFTKHYITAFKPSFLMRSSCLVATAQMIAINIFSLVRLSQMAEEGSSSAATLLDQLLLSNGFNSVYLIAFVLLLLCQVDIIKRIYLRRKEKKAIVVIGTVLVIVTQTLWGISTFASDSDYLEPFLVGIQDAVHLESDVSLDADDSALAILPVFVYLLEITLSVIYAALICVYCFSKRRFAFHSHMLSLTIIMIIAINSPIAFFIADISDIWVNELSDMFNVVCYVITNVTTWEWLNRLKQMEKHDQKDNLLGRPFFADNYIKSSTSTILEDSTQERTVSDGDPNEFAYYNWKSENSKLKHMFSKYRAIIEKRLGNKVTPEVQPLNSPSANIYVYQPKKVVITDKSPSKDESIGGPSFFGRGTGNALTSRPPIGFHWMAGKSFIYHERNVKEHQVRTVQEDMSFCQSEESDGNIYSYNSDVGSDTGSRNDGSSIGTPADPECDP</sequence>
<dbReference type="GO" id="GO:0071467">
    <property type="term" value="P:cellular response to pH"/>
    <property type="evidence" value="ECO:0007669"/>
    <property type="project" value="TreeGrafter"/>
</dbReference>
<keyword evidence="2 8" id="KW-0812">Transmembrane</keyword>
<evidence type="ECO:0000256" key="6">
    <source>
        <dbReference type="ARBA" id="ARBA00040155"/>
    </source>
</evidence>
<reference evidence="9" key="1">
    <citation type="submission" date="2020-10" db="EMBL/GenBank/DDBJ databases">
        <authorList>
            <person name="Roach M.J.R."/>
        </authorList>
    </citation>
    <scope>NUCLEOTIDE SEQUENCE</scope>
    <source>
        <strain evidence="9">CBS 1945</strain>
    </source>
</reference>
<keyword evidence="4 8" id="KW-0472">Membrane</keyword>
<dbReference type="GeneID" id="62194265"/>
<keyword evidence="3 8" id="KW-1133">Transmembrane helix</keyword>
<organism evidence="9 10">
    <name type="scientific">Eeniella nana</name>
    <name type="common">Yeast</name>
    <name type="synonym">Brettanomyces nanus</name>
    <dbReference type="NCBI Taxonomy" id="13502"/>
    <lineage>
        <taxon>Eukaryota</taxon>
        <taxon>Fungi</taxon>
        <taxon>Dikarya</taxon>
        <taxon>Ascomycota</taxon>
        <taxon>Saccharomycotina</taxon>
        <taxon>Pichiomycetes</taxon>
        <taxon>Pichiales</taxon>
        <taxon>Pichiaceae</taxon>
        <taxon>Brettanomyces</taxon>
    </lineage>
</organism>
<evidence type="ECO:0000256" key="7">
    <source>
        <dbReference type="SAM" id="MobiDB-lite"/>
    </source>
</evidence>
<feature type="transmembrane region" description="Helical" evidence="8">
    <location>
        <begin position="313"/>
        <end position="332"/>
    </location>
</feature>
<evidence type="ECO:0000256" key="5">
    <source>
        <dbReference type="ARBA" id="ARBA00038109"/>
    </source>
</evidence>
<feature type="transmembrane region" description="Helical" evidence="8">
    <location>
        <begin position="107"/>
        <end position="129"/>
    </location>
</feature>
<name>A0A875S0A6_EENNA</name>
<feature type="transmembrane region" description="Helical" evidence="8">
    <location>
        <begin position="141"/>
        <end position="163"/>
    </location>
</feature>
<evidence type="ECO:0000313" key="9">
    <source>
        <dbReference type="EMBL" id="QPG73552.1"/>
    </source>
</evidence>
<dbReference type="PANTHER" id="PTHR35779">
    <property type="entry name" value="PH-RESPONSE REGULATOR PROTEIN PALH/RIM21"/>
    <property type="match status" value="1"/>
</dbReference>
<evidence type="ECO:0000256" key="1">
    <source>
        <dbReference type="ARBA" id="ARBA00004141"/>
    </source>
</evidence>
<evidence type="ECO:0000313" key="10">
    <source>
        <dbReference type="Proteomes" id="UP000662931"/>
    </source>
</evidence>
<accession>A0A875S0A6</accession>
<comment type="similarity">
    <text evidence="5">Belongs to the palH/RIM21 family.</text>
</comment>
<dbReference type="GO" id="GO:0005886">
    <property type="term" value="C:plasma membrane"/>
    <property type="evidence" value="ECO:0007669"/>
    <property type="project" value="TreeGrafter"/>
</dbReference>
<dbReference type="InterPro" id="IPR014844">
    <property type="entry name" value="PalH"/>
</dbReference>
<evidence type="ECO:0000256" key="4">
    <source>
        <dbReference type="ARBA" id="ARBA00023136"/>
    </source>
</evidence>
<dbReference type="OrthoDB" id="5393256at2759"/>
<gene>
    <name evidence="9" type="ORF">FOA43_000864</name>
</gene>
<feature type="transmembrane region" description="Helical" evidence="8">
    <location>
        <begin position="220"/>
        <end position="242"/>
    </location>
</feature>
<feature type="transmembrane region" description="Helical" evidence="8">
    <location>
        <begin position="275"/>
        <end position="301"/>
    </location>
</feature>
<feature type="compositionally biased region" description="Polar residues" evidence="7">
    <location>
        <begin position="539"/>
        <end position="561"/>
    </location>
</feature>
<evidence type="ECO:0000256" key="8">
    <source>
        <dbReference type="SAM" id="Phobius"/>
    </source>
</evidence>
<comment type="subcellular location">
    <subcellularLocation>
        <location evidence="1">Membrane</location>
        <topology evidence="1">Multi-pass membrane protein</topology>
    </subcellularLocation>
</comment>
<feature type="transmembrane region" description="Helical" evidence="8">
    <location>
        <begin position="183"/>
        <end position="208"/>
    </location>
</feature>
<proteinExistence type="inferred from homology"/>
<dbReference type="RefSeq" id="XP_038777117.1">
    <property type="nucleotide sequence ID" value="XM_038921189.1"/>
</dbReference>
<evidence type="ECO:0000256" key="3">
    <source>
        <dbReference type="ARBA" id="ARBA00022989"/>
    </source>
</evidence>
<dbReference type="EMBL" id="CP064812">
    <property type="protein sequence ID" value="QPG73552.1"/>
    <property type="molecule type" value="Genomic_DNA"/>
</dbReference>
<dbReference type="PANTHER" id="PTHR35779:SF1">
    <property type="entry name" value="PH-RESPONSE REGULATOR PROTEIN PALH_RIM21"/>
    <property type="match status" value="1"/>
</dbReference>
<keyword evidence="10" id="KW-1185">Reference proteome</keyword>
<dbReference type="Proteomes" id="UP000662931">
    <property type="component" value="Chromosome 1"/>
</dbReference>
<dbReference type="Pfam" id="PF08733">
    <property type="entry name" value="PalH"/>
    <property type="match status" value="1"/>
</dbReference>
<evidence type="ECO:0000256" key="2">
    <source>
        <dbReference type="ARBA" id="ARBA00022692"/>
    </source>
</evidence>
<dbReference type="AlphaFoldDB" id="A0A875S0A6"/>
<protein>
    <recommendedName>
        <fullName evidence="6">pH-response regulator protein palH/RIM21</fullName>
    </recommendedName>
</protein>
<feature type="region of interest" description="Disordered" evidence="7">
    <location>
        <begin position="533"/>
        <end position="570"/>
    </location>
</feature>